<evidence type="ECO:0000259" key="22">
    <source>
        <dbReference type="PROSITE" id="PS50022"/>
    </source>
</evidence>
<dbReference type="SUPFAM" id="SSF49785">
    <property type="entry name" value="Galactose-binding domain-like"/>
    <property type="match status" value="1"/>
</dbReference>
<evidence type="ECO:0000313" key="26">
    <source>
        <dbReference type="RefSeq" id="XP_032836602.1"/>
    </source>
</evidence>
<dbReference type="GO" id="GO:0043235">
    <property type="term" value="C:receptor complex"/>
    <property type="evidence" value="ECO:0007669"/>
    <property type="project" value="TreeGrafter"/>
</dbReference>
<feature type="chain" id="PRO_5044709750" description="receptor protein-tyrosine kinase" evidence="20">
    <location>
        <begin position="27"/>
        <end position="1003"/>
    </location>
</feature>
<dbReference type="InterPro" id="IPR048525">
    <property type="entry name" value="DDR1-2_DS-like"/>
</dbReference>
<dbReference type="Gene3D" id="3.30.200.20">
    <property type="entry name" value="Phosphorylase Kinase, domain 1"/>
    <property type="match status" value="1"/>
</dbReference>
<dbReference type="Gene3D" id="2.60.120.1190">
    <property type="match status" value="1"/>
</dbReference>
<evidence type="ECO:0000256" key="17">
    <source>
        <dbReference type="ARBA" id="ARBA00061639"/>
    </source>
</evidence>
<evidence type="ECO:0000256" key="10">
    <source>
        <dbReference type="ARBA" id="ARBA00022989"/>
    </source>
</evidence>
<dbReference type="GO" id="GO:0005886">
    <property type="term" value="C:plasma membrane"/>
    <property type="evidence" value="ECO:0007669"/>
    <property type="project" value="UniProtKB-SubCell"/>
</dbReference>
<evidence type="ECO:0000256" key="7">
    <source>
        <dbReference type="ARBA" id="ARBA00022741"/>
    </source>
</evidence>
<evidence type="ECO:0000313" key="28">
    <source>
        <dbReference type="RefSeq" id="XP_032836604.1"/>
    </source>
</evidence>
<evidence type="ECO:0000256" key="16">
    <source>
        <dbReference type="ARBA" id="ARBA00051243"/>
    </source>
</evidence>
<evidence type="ECO:0000256" key="1">
    <source>
        <dbReference type="ARBA" id="ARBA00004251"/>
    </source>
</evidence>
<keyword evidence="9" id="KW-0067">ATP-binding</keyword>
<dbReference type="RefSeq" id="XP_032836607.1">
    <property type="nucleotide sequence ID" value="XM_032980716.1"/>
</dbReference>
<dbReference type="CDD" id="cd00057">
    <property type="entry name" value="FA58C"/>
    <property type="match status" value="1"/>
</dbReference>
<sequence length="1003" mass="107365">MSGSGTPSGPCSGLVLLIVSAAAVNGQFLLSSCRYPLGVQDGLIPDDDITASSQWYSSTAAKYGRLEGHGGDGAWCPAGPLLPGSAEFLQVTLPAAHVVALVATQGRHAGGHGNEFASHYRLQYSRDGQRWSFWHDRHGEEVLQGNVDTSGVVVRDLTPPLIARHVRFVPLADRSMSVCMRVEAFGCPWDEGLTSYSLPRGHVMSRGAGIPPLALEDDSYDGYSTRSYVSGGLGQLTDGMWGGDDLALTSDPLVPPGYDYVGWNSSTLPYVETEFVFDRSRNFSLMQVHCSNQFDHGAREFREARCFFRPSVHSEWEDDPVTYAAHSWGPRAGTRPDPKARFVPMPLFGRTGIAIKCRFYFADTWLLISEVSFQFQPGPDGKSEGPEAPSETSAIPRQRGLPGPAARTVGKTTGKGVTSMSSATTSSSSSSSSSIPPAATAAGPPRGRALEPGPLETPSSGGTGALVASLVVIIVVLIAIIALMLWRQHWKKVLRMVTHRRLSDDLVTVSLSGPHDAALIGNPRPNAYEESAEDGGPAEGRAGGYCRVSPADLSWTSSSERRLPSPLARRKLPELPQSAEDAAGGGDGGDGGYAEPDLTKAAPRHGRGAGDGGDGAGDDGGDVFPRSGARVPALDSVPPYAEAVIVSTGVTLSGAGWDGVYAVPVGGSCGSPTEFPRHCLKFREKLGEGQFGEVHLCEVEGMDPDTSAALGLCASNGKPALVAVKTLRPDASQNAKSDFLKEVKIMSRMCDPNVMRLIGACLDAPPLCMVTDYMEGGDLNQFLSRHRLGEPGTPQPNGTPATPATAPLICVERLLWVAVQVASGMRHLATLGYVHRDLATRNCLVGTAAGTLSVRIADFGMSRNLYRGDYYRVQGRAVLPIRWLAWESILLGKFTGASDVWAFGVTLWEVFTLCRTQPYCGMTDEQVVENAGEFFRNQGKQVFLPEPEACPERVRALMLRCWVRDAVQRPDFGEIHRALSAERNTHLRDTAPPQPSRPLTSIA</sequence>
<dbReference type="InterPro" id="IPR011009">
    <property type="entry name" value="Kinase-like_dom_sf"/>
</dbReference>
<name>A0AAJ7XJD0_PETMA</name>
<keyword evidence="12" id="KW-0829">Tyrosine-protein kinase</keyword>
<comment type="catalytic activity">
    <reaction evidence="16">
        <text>L-tyrosyl-[protein] + ATP = O-phospho-L-tyrosyl-[protein] + ADP + H(+)</text>
        <dbReference type="Rhea" id="RHEA:10596"/>
        <dbReference type="Rhea" id="RHEA-COMP:10136"/>
        <dbReference type="Rhea" id="RHEA-COMP:20101"/>
        <dbReference type="ChEBI" id="CHEBI:15378"/>
        <dbReference type="ChEBI" id="CHEBI:30616"/>
        <dbReference type="ChEBI" id="CHEBI:46858"/>
        <dbReference type="ChEBI" id="CHEBI:61978"/>
        <dbReference type="ChEBI" id="CHEBI:456216"/>
        <dbReference type="EC" id="2.7.10.1"/>
    </reaction>
</comment>
<dbReference type="KEGG" id="pmrn:116958202"/>
<evidence type="ECO:0000313" key="31">
    <source>
        <dbReference type="RefSeq" id="XP_032836607.1"/>
    </source>
</evidence>
<dbReference type="InterPro" id="IPR002011">
    <property type="entry name" value="Tyr_kinase_rcpt_2_CS"/>
</dbReference>
<dbReference type="RefSeq" id="XP_032836603.1">
    <property type="nucleotide sequence ID" value="XM_032980712.1"/>
</dbReference>
<dbReference type="PROSITE" id="PS00109">
    <property type="entry name" value="PROTEIN_KINASE_TYR"/>
    <property type="match status" value="1"/>
</dbReference>
<evidence type="ECO:0000256" key="5">
    <source>
        <dbReference type="ARBA" id="ARBA00022692"/>
    </source>
</evidence>
<evidence type="ECO:0000256" key="2">
    <source>
        <dbReference type="ARBA" id="ARBA00011902"/>
    </source>
</evidence>
<protein>
    <recommendedName>
        <fullName evidence="2">receptor protein-tyrosine kinase</fullName>
        <ecNumber evidence="2">2.7.10.1</ecNumber>
    </recommendedName>
</protein>
<dbReference type="RefSeq" id="XP_032836602.1">
    <property type="nucleotide sequence ID" value="XM_032980711.1"/>
</dbReference>
<dbReference type="Gene3D" id="2.60.120.260">
    <property type="entry name" value="Galactose-binding domain-like"/>
    <property type="match status" value="1"/>
</dbReference>
<dbReference type="InterPro" id="IPR020635">
    <property type="entry name" value="Tyr_kinase_cat_dom"/>
</dbReference>
<evidence type="ECO:0000256" key="8">
    <source>
        <dbReference type="ARBA" id="ARBA00022777"/>
    </source>
</evidence>
<dbReference type="InterPro" id="IPR008266">
    <property type="entry name" value="Tyr_kinase_AS"/>
</dbReference>
<keyword evidence="6 20" id="KW-0732">Signal</keyword>
<evidence type="ECO:0000256" key="4">
    <source>
        <dbReference type="ARBA" id="ARBA00022679"/>
    </source>
</evidence>
<dbReference type="PROSITE" id="PS50022">
    <property type="entry name" value="FA58C_3"/>
    <property type="match status" value="1"/>
</dbReference>
<evidence type="ECO:0000256" key="6">
    <source>
        <dbReference type="ARBA" id="ARBA00022729"/>
    </source>
</evidence>
<feature type="transmembrane region" description="Helical" evidence="19">
    <location>
        <begin position="465"/>
        <end position="486"/>
    </location>
</feature>
<dbReference type="GO" id="GO:0038062">
    <property type="term" value="F:protein tyrosine kinase collagen receptor activity"/>
    <property type="evidence" value="ECO:0007669"/>
    <property type="project" value="TreeGrafter"/>
</dbReference>
<feature type="region of interest" description="Disordered" evidence="18">
    <location>
        <begin position="376"/>
        <end position="461"/>
    </location>
</feature>
<dbReference type="PROSITE" id="PS00239">
    <property type="entry name" value="RECEPTOR_TYR_KIN_II"/>
    <property type="match status" value="1"/>
</dbReference>
<dbReference type="RefSeq" id="XP_032836604.1">
    <property type="nucleotide sequence ID" value="XM_032980713.1"/>
</dbReference>
<gene>
    <name evidence="24 25 26 27 28 29 30 31 32" type="primary">LOC116958202</name>
</gene>
<dbReference type="RefSeq" id="XP_032836601.1">
    <property type="nucleotide sequence ID" value="XM_032980710.1"/>
</dbReference>
<dbReference type="PROSITE" id="PS01285">
    <property type="entry name" value="FA58C_1"/>
    <property type="match status" value="1"/>
</dbReference>
<keyword evidence="8" id="KW-0418">Kinase</keyword>
<feature type="domain" description="F5/8 type C" evidence="22">
    <location>
        <begin position="33"/>
        <end position="187"/>
    </location>
</feature>
<feature type="signal peptide" evidence="20">
    <location>
        <begin position="1"/>
        <end position="26"/>
    </location>
</feature>
<dbReference type="GO" id="GO:0051897">
    <property type="term" value="P:positive regulation of phosphatidylinositol 3-kinase/protein kinase B signal transduction"/>
    <property type="evidence" value="ECO:0007669"/>
    <property type="project" value="TreeGrafter"/>
</dbReference>
<evidence type="ECO:0000313" key="29">
    <source>
        <dbReference type="RefSeq" id="XP_032836605.1"/>
    </source>
</evidence>
<evidence type="ECO:0000313" key="23">
    <source>
        <dbReference type="Proteomes" id="UP001318040"/>
    </source>
</evidence>
<keyword evidence="5 19" id="KW-0812">Transmembrane</keyword>
<evidence type="ECO:0000256" key="11">
    <source>
        <dbReference type="ARBA" id="ARBA00023136"/>
    </source>
</evidence>
<evidence type="ECO:0000256" key="14">
    <source>
        <dbReference type="ARBA" id="ARBA00023170"/>
    </source>
</evidence>
<evidence type="ECO:0000256" key="20">
    <source>
        <dbReference type="SAM" id="SignalP"/>
    </source>
</evidence>
<evidence type="ECO:0000256" key="18">
    <source>
        <dbReference type="SAM" id="MobiDB-lite"/>
    </source>
</evidence>
<evidence type="ECO:0000256" key="9">
    <source>
        <dbReference type="ARBA" id="ARBA00022840"/>
    </source>
</evidence>
<dbReference type="RefSeq" id="XP_032836599.1">
    <property type="nucleotide sequence ID" value="XM_032980708.1"/>
</dbReference>
<dbReference type="PANTHER" id="PTHR24416">
    <property type="entry name" value="TYROSINE-PROTEIN KINASE RECEPTOR"/>
    <property type="match status" value="1"/>
</dbReference>
<evidence type="ECO:0000256" key="3">
    <source>
        <dbReference type="ARBA" id="ARBA00022475"/>
    </source>
</evidence>
<dbReference type="SUPFAM" id="SSF56112">
    <property type="entry name" value="Protein kinase-like (PK-like)"/>
    <property type="match status" value="1"/>
</dbReference>
<evidence type="ECO:0000259" key="21">
    <source>
        <dbReference type="PROSITE" id="PS50011"/>
    </source>
</evidence>
<reference evidence="24 25" key="1">
    <citation type="submission" date="2025-04" db="UniProtKB">
        <authorList>
            <consortium name="RefSeq"/>
        </authorList>
    </citation>
    <scope>IDENTIFICATION</scope>
    <source>
        <tissue evidence="24 25">Sperm</tissue>
    </source>
</reference>
<keyword evidence="3" id="KW-1003">Cell membrane</keyword>
<dbReference type="InterPro" id="IPR008979">
    <property type="entry name" value="Galactose-bd-like_sf"/>
</dbReference>
<dbReference type="GO" id="GO:0005524">
    <property type="term" value="F:ATP binding"/>
    <property type="evidence" value="ECO:0007669"/>
    <property type="project" value="UniProtKB-KW"/>
</dbReference>
<dbReference type="AlphaFoldDB" id="A0AAJ7XJD0"/>
<dbReference type="PRINTS" id="PR00109">
    <property type="entry name" value="TYRKINASE"/>
</dbReference>
<keyword evidence="13" id="KW-1015">Disulfide bond</keyword>
<evidence type="ECO:0000256" key="12">
    <source>
        <dbReference type="ARBA" id="ARBA00023137"/>
    </source>
</evidence>
<evidence type="ECO:0000256" key="13">
    <source>
        <dbReference type="ARBA" id="ARBA00023157"/>
    </source>
</evidence>
<dbReference type="Pfam" id="PF07714">
    <property type="entry name" value="PK_Tyr_Ser-Thr"/>
    <property type="match status" value="1"/>
</dbReference>
<dbReference type="CDD" id="cd05051">
    <property type="entry name" value="PTKc_DDR"/>
    <property type="match status" value="1"/>
</dbReference>
<dbReference type="Pfam" id="PF21114">
    <property type="entry name" value="DDR1-2_DS-like"/>
    <property type="match status" value="1"/>
</dbReference>
<feature type="domain" description="Protein kinase" evidence="21">
    <location>
        <begin position="680"/>
        <end position="979"/>
    </location>
</feature>
<dbReference type="PANTHER" id="PTHR24416:SF333">
    <property type="entry name" value="EPITHELIAL DISCOIDIN DOMAIN-CONTAINING RECEPTOR 1"/>
    <property type="match status" value="1"/>
</dbReference>
<keyword evidence="7" id="KW-0547">Nucleotide-binding</keyword>
<dbReference type="InterPro" id="IPR000421">
    <property type="entry name" value="FA58C"/>
</dbReference>
<comment type="similarity">
    <text evidence="17">Belongs to the protein kinase superfamily. Tyr protein kinase family. Insulin receptor subfamily.</text>
</comment>
<evidence type="ECO:0000313" key="27">
    <source>
        <dbReference type="RefSeq" id="XP_032836603.1"/>
    </source>
</evidence>
<dbReference type="Proteomes" id="UP001318040">
    <property type="component" value="Chromosome 74"/>
</dbReference>
<dbReference type="Pfam" id="PF00754">
    <property type="entry name" value="F5_F8_type_C"/>
    <property type="match status" value="1"/>
</dbReference>
<accession>A0AAJ7XJD0</accession>
<feature type="region of interest" description="Disordered" evidence="18">
    <location>
        <begin position="983"/>
        <end position="1003"/>
    </location>
</feature>
<evidence type="ECO:0000313" key="30">
    <source>
        <dbReference type="RefSeq" id="XP_032836606.1"/>
    </source>
</evidence>
<evidence type="ECO:0000313" key="24">
    <source>
        <dbReference type="RefSeq" id="XP_032836599.1"/>
    </source>
</evidence>
<dbReference type="InterPro" id="IPR000719">
    <property type="entry name" value="Prot_kinase_dom"/>
</dbReference>
<dbReference type="InterPro" id="IPR050122">
    <property type="entry name" value="RTK"/>
</dbReference>
<dbReference type="RefSeq" id="XP_032836608.1">
    <property type="nucleotide sequence ID" value="XM_032980717.1"/>
</dbReference>
<dbReference type="FunFam" id="2.60.120.260:FF:000007">
    <property type="entry name" value="Discoidin domain receptor tyrosine kinase 1"/>
    <property type="match status" value="1"/>
</dbReference>
<keyword evidence="4" id="KW-0808">Transferase</keyword>
<feature type="compositionally biased region" description="Low complexity" evidence="18">
    <location>
        <begin position="408"/>
        <end position="445"/>
    </location>
</feature>
<dbReference type="FunFam" id="1.10.510.10:FF:000053">
    <property type="entry name" value="Epithelial discoidin domain-containing receptor 1"/>
    <property type="match status" value="1"/>
</dbReference>
<organism evidence="23 25">
    <name type="scientific">Petromyzon marinus</name>
    <name type="common">Sea lamprey</name>
    <dbReference type="NCBI Taxonomy" id="7757"/>
    <lineage>
        <taxon>Eukaryota</taxon>
        <taxon>Metazoa</taxon>
        <taxon>Chordata</taxon>
        <taxon>Craniata</taxon>
        <taxon>Vertebrata</taxon>
        <taxon>Cyclostomata</taxon>
        <taxon>Hyperoartia</taxon>
        <taxon>Petromyzontiformes</taxon>
        <taxon>Petromyzontidae</taxon>
        <taxon>Petromyzon</taxon>
    </lineage>
</organism>
<proteinExistence type="inferred from homology"/>
<dbReference type="Gene3D" id="1.10.510.10">
    <property type="entry name" value="Transferase(Phosphotransferase) domain 1"/>
    <property type="match status" value="1"/>
</dbReference>
<keyword evidence="23" id="KW-1185">Reference proteome</keyword>
<dbReference type="SMART" id="SM00219">
    <property type="entry name" value="TyrKc"/>
    <property type="match status" value="1"/>
</dbReference>
<feature type="region of interest" description="Disordered" evidence="18">
    <location>
        <begin position="517"/>
        <end position="632"/>
    </location>
</feature>
<comment type="subcellular location">
    <subcellularLocation>
        <location evidence="1">Cell membrane</location>
        <topology evidence="1">Single-pass type I membrane protein</topology>
    </subcellularLocation>
</comment>
<dbReference type="GO" id="GO:0005518">
    <property type="term" value="F:collagen binding"/>
    <property type="evidence" value="ECO:0007669"/>
    <property type="project" value="TreeGrafter"/>
</dbReference>
<dbReference type="InterPro" id="IPR001245">
    <property type="entry name" value="Ser-Thr/Tyr_kinase_cat_dom"/>
</dbReference>
<evidence type="ECO:0000256" key="19">
    <source>
        <dbReference type="SAM" id="Phobius"/>
    </source>
</evidence>
<keyword evidence="15" id="KW-0325">Glycoprotein</keyword>
<feature type="compositionally biased region" description="Gly residues" evidence="18">
    <location>
        <begin position="583"/>
        <end position="592"/>
    </location>
</feature>
<dbReference type="EC" id="2.7.10.1" evidence="2"/>
<keyword evidence="10 19" id="KW-1133">Transmembrane helix</keyword>
<evidence type="ECO:0000313" key="32">
    <source>
        <dbReference type="RefSeq" id="XP_032836608.1"/>
    </source>
</evidence>
<evidence type="ECO:0000313" key="25">
    <source>
        <dbReference type="RefSeq" id="XP_032836601.1"/>
    </source>
</evidence>
<dbReference type="PROSITE" id="PS50011">
    <property type="entry name" value="PROTEIN_KINASE_DOM"/>
    <property type="match status" value="1"/>
</dbReference>
<keyword evidence="11 19" id="KW-0472">Membrane</keyword>
<evidence type="ECO:0000256" key="15">
    <source>
        <dbReference type="ARBA" id="ARBA00023180"/>
    </source>
</evidence>
<keyword evidence="14" id="KW-0675">Receptor</keyword>
<dbReference type="RefSeq" id="XP_032836605.1">
    <property type="nucleotide sequence ID" value="XM_032980714.1"/>
</dbReference>
<dbReference type="GO" id="GO:0010976">
    <property type="term" value="P:positive regulation of neuron projection development"/>
    <property type="evidence" value="ECO:0007669"/>
    <property type="project" value="TreeGrafter"/>
</dbReference>
<dbReference type="SMART" id="SM00231">
    <property type="entry name" value="FA58C"/>
    <property type="match status" value="1"/>
</dbReference>
<dbReference type="RefSeq" id="XP_032836606.1">
    <property type="nucleotide sequence ID" value="XM_032980715.1"/>
</dbReference>